<evidence type="ECO:0000313" key="3">
    <source>
        <dbReference type="Proteomes" id="UP001596958"/>
    </source>
</evidence>
<keyword evidence="1" id="KW-0732">Signal</keyword>
<keyword evidence="3" id="KW-1185">Reference proteome</keyword>
<reference evidence="3" key="1">
    <citation type="journal article" date="2019" name="Int. J. Syst. Evol. Microbiol.">
        <title>The Global Catalogue of Microorganisms (GCM) 10K type strain sequencing project: providing services to taxonomists for standard genome sequencing and annotation.</title>
        <authorList>
            <consortium name="The Broad Institute Genomics Platform"/>
            <consortium name="The Broad Institute Genome Sequencing Center for Infectious Disease"/>
            <person name="Wu L."/>
            <person name="Ma J."/>
        </authorList>
    </citation>
    <scope>NUCLEOTIDE SEQUENCE [LARGE SCALE GENOMIC DNA]</scope>
    <source>
        <strain evidence="3">CCUG 63418</strain>
    </source>
</reference>
<name>A0ABW2YRP4_9SPHI</name>
<comment type="caution">
    <text evidence="2">The sequence shown here is derived from an EMBL/GenBank/DDBJ whole genome shotgun (WGS) entry which is preliminary data.</text>
</comment>
<gene>
    <name evidence="2" type="ORF">ACFQZS_02710</name>
</gene>
<evidence type="ECO:0008006" key="4">
    <source>
        <dbReference type="Google" id="ProtNLM"/>
    </source>
</evidence>
<accession>A0ABW2YRP4</accession>
<evidence type="ECO:0000256" key="1">
    <source>
        <dbReference type="SAM" id="SignalP"/>
    </source>
</evidence>
<protein>
    <recommendedName>
        <fullName evidence="4">Outer membrane protein beta-barrel domain-containing protein</fullName>
    </recommendedName>
</protein>
<feature type="chain" id="PRO_5045457752" description="Outer membrane protein beta-barrel domain-containing protein" evidence="1">
    <location>
        <begin position="26"/>
        <end position="175"/>
    </location>
</feature>
<feature type="signal peptide" evidence="1">
    <location>
        <begin position="1"/>
        <end position="25"/>
    </location>
</feature>
<dbReference type="RefSeq" id="WP_377097056.1">
    <property type="nucleotide sequence ID" value="NZ_JBHTHU010000001.1"/>
</dbReference>
<proteinExistence type="predicted"/>
<dbReference type="Proteomes" id="UP001596958">
    <property type="component" value="Unassembled WGS sequence"/>
</dbReference>
<dbReference type="EMBL" id="JBHTHU010000001">
    <property type="protein sequence ID" value="MFD0749036.1"/>
    <property type="molecule type" value="Genomic_DNA"/>
</dbReference>
<evidence type="ECO:0000313" key="2">
    <source>
        <dbReference type="EMBL" id="MFD0749036.1"/>
    </source>
</evidence>
<sequence>MKKLTKLAAAAIVGVALFIGTNANAQSDSRLRFGIAAEVGVPTGDASNGSNIYAGITPRLQYGADEGLAWTLTSGFYNFFGKNYTVGNTTFKAKDGGLVPVKVGVKGFFAENLYFGAEAGAGFETNSGGNTKLIVAPGLGYANDKWDISARYENFSGQSNNYGLVGLRVAYGFKL</sequence>
<organism evidence="2 3">
    <name type="scientific">Mucilaginibacter calamicampi</name>
    <dbReference type="NCBI Taxonomy" id="1302352"/>
    <lineage>
        <taxon>Bacteria</taxon>
        <taxon>Pseudomonadati</taxon>
        <taxon>Bacteroidota</taxon>
        <taxon>Sphingobacteriia</taxon>
        <taxon>Sphingobacteriales</taxon>
        <taxon>Sphingobacteriaceae</taxon>
        <taxon>Mucilaginibacter</taxon>
    </lineage>
</organism>